<accession>A0A0L0N6E4</accession>
<evidence type="ECO:0000313" key="2">
    <source>
        <dbReference type="EMBL" id="KND89576.1"/>
    </source>
</evidence>
<comment type="caution">
    <text evidence="2">The sequence shown here is derived from an EMBL/GenBank/DDBJ whole genome shotgun (WGS) entry which is preliminary data.</text>
</comment>
<evidence type="ECO:0000256" key="1">
    <source>
        <dbReference type="SAM" id="MobiDB-lite"/>
    </source>
</evidence>
<dbReference type="EMBL" id="LFRF01000017">
    <property type="protein sequence ID" value="KND89576.1"/>
    <property type="molecule type" value="Genomic_DNA"/>
</dbReference>
<keyword evidence="3" id="KW-1185">Reference proteome</keyword>
<evidence type="ECO:0000313" key="3">
    <source>
        <dbReference type="Proteomes" id="UP000036947"/>
    </source>
</evidence>
<dbReference type="Pfam" id="PF14441">
    <property type="entry name" value="OTT_1508_deam"/>
    <property type="match status" value="1"/>
</dbReference>
<reference evidence="2 3" key="1">
    <citation type="journal article" date="2015" name="BMC Genomics">
        <title>The genome of the truffle-parasite Tolypocladium ophioglossoides and the evolution of antifungal peptaibiotics.</title>
        <authorList>
            <person name="Quandt C.A."/>
            <person name="Bushley K.E."/>
            <person name="Spatafora J.W."/>
        </authorList>
    </citation>
    <scope>NUCLEOTIDE SEQUENCE [LARGE SCALE GENOMIC DNA]</scope>
    <source>
        <strain evidence="2 3">CBS 100239</strain>
    </source>
</reference>
<dbReference type="PANTHER" id="PTHR42037">
    <property type="match status" value="1"/>
</dbReference>
<organism evidence="2 3">
    <name type="scientific">Tolypocladium ophioglossoides (strain CBS 100239)</name>
    <name type="common">Snaketongue truffleclub</name>
    <name type="synonym">Elaphocordyceps ophioglossoides</name>
    <dbReference type="NCBI Taxonomy" id="1163406"/>
    <lineage>
        <taxon>Eukaryota</taxon>
        <taxon>Fungi</taxon>
        <taxon>Dikarya</taxon>
        <taxon>Ascomycota</taxon>
        <taxon>Pezizomycotina</taxon>
        <taxon>Sordariomycetes</taxon>
        <taxon>Hypocreomycetidae</taxon>
        <taxon>Hypocreales</taxon>
        <taxon>Ophiocordycipitaceae</taxon>
        <taxon>Tolypocladium</taxon>
    </lineage>
</organism>
<dbReference type="Proteomes" id="UP000036947">
    <property type="component" value="Unassembled WGS sequence"/>
</dbReference>
<feature type="compositionally biased region" description="Polar residues" evidence="1">
    <location>
        <begin position="493"/>
        <end position="506"/>
    </location>
</feature>
<gene>
    <name evidence="2" type="ORF">TOPH_05599</name>
</gene>
<dbReference type="PANTHER" id="PTHR42037:SF1">
    <property type="match status" value="1"/>
</dbReference>
<proteinExistence type="predicted"/>
<dbReference type="AlphaFoldDB" id="A0A0L0N6E4"/>
<name>A0A0L0N6E4_TOLOC</name>
<feature type="region of interest" description="Disordered" evidence="1">
    <location>
        <begin position="490"/>
        <end position="513"/>
    </location>
</feature>
<dbReference type="STRING" id="1163406.A0A0L0N6E4"/>
<dbReference type="InterPro" id="IPR027796">
    <property type="entry name" value="OTT_1508_deam-like"/>
</dbReference>
<protein>
    <submittedName>
        <fullName evidence="2">Uncharacterized protein</fullName>
    </submittedName>
</protein>
<dbReference type="OrthoDB" id="3251507at2759"/>
<sequence>MPSTSTSPLLKSELETSSALGLPSKLQGLVPPADFGHMAPDHPAIISYADPKCQCVCGCSKNVKRRDCTLCDFCIEYHAEPLCSDNRTIARFYEPLVLLRILSKEKIPHLASHHDPRSLVAVRSRFLKNLAFLSDHKKGGATTTAIAVENRAECNKFWLAMNEAPSVDIPKFLVDVLGKLKEISILPENQRPDQEQQLAKKHARFATQRLAKECKLLSKFAKKCGDILEAQSADTDAELADWMRRLDFKSKKDMLSLCQVAYQSRHDPHARQVESLGADPEDWSSPGLDTLAFRSLGHFVAAHIRVVKELITDGMRLQPLLDVFCVEMLEPPECAPLPPADSHTSLEGILTRMVGASYHRKQELKECLSSLGHHLEAAILEKYDDENFAPRIHAEVQLLDHFHEKKAENDRFVACSKPACFCCRLYFRHHPARCVGPDSHGNLHLNWGVALLPGGARDCRWIEQRDVLNKMNNDIRDATKERIFALGRPRSAQPDSLSGITRSSGIVSEYPTSDGEILSDVFGSEEFDSPDDESCLDSE</sequence>